<organism evidence="1 2">
    <name type="scientific">Cytobacillus oceanisediminis 2691</name>
    <dbReference type="NCBI Taxonomy" id="1196031"/>
    <lineage>
        <taxon>Bacteria</taxon>
        <taxon>Bacillati</taxon>
        <taxon>Bacillota</taxon>
        <taxon>Bacilli</taxon>
        <taxon>Bacillales</taxon>
        <taxon>Bacillaceae</taxon>
        <taxon>Cytobacillus</taxon>
    </lineage>
</organism>
<gene>
    <name evidence="1" type="ORF">A361_16330</name>
</gene>
<sequence length="61" mass="7338">MKIRCGSCHIPLKDDDMLVLDEFNTLKHRGCYELDPKYIKDVDTFKNIKEKYDFLREAFTH</sequence>
<dbReference type="EMBL" id="CP015506">
    <property type="protein sequence ID" value="AND40654.1"/>
    <property type="molecule type" value="Genomic_DNA"/>
</dbReference>
<dbReference type="RefSeq" id="WP_019382270.1">
    <property type="nucleotide sequence ID" value="NZ_CP015506.1"/>
</dbReference>
<proteinExistence type="predicted"/>
<dbReference type="Proteomes" id="UP000077856">
    <property type="component" value="Chromosome"/>
</dbReference>
<dbReference type="AlphaFoldDB" id="A0A160MD27"/>
<reference evidence="1 2" key="1">
    <citation type="submission" date="2016-04" db="EMBL/GenBank/DDBJ databases">
        <title>Complete genome sequence of Bacillus oceanisediminis strain 2691.</title>
        <authorList>
            <person name="Jeong H."/>
            <person name="Kim H.J."/>
            <person name="Lee D.-W."/>
        </authorList>
    </citation>
    <scope>NUCLEOTIDE SEQUENCE [LARGE SCALE GENOMIC DNA]</scope>
    <source>
        <strain evidence="1 2">2691</strain>
    </source>
</reference>
<accession>A0A160MD27</accession>
<dbReference type="KEGG" id="bon:A361_16330"/>
<dbReference type="eggNOG" id="ENOG5030EM0">
    <property type="taxonomic scope" value="Bacteria"/>
</dbReference>
<evidence type="ECO:0000313" key="2">
    <source>
        <dbReference type="Proteomes" id="UP000077856"/>
    </source>
</evidence>
<protein>
    <submittedName>
        <fullName evidence="1">Uncharacterized protein</fullName>
    </submittedName>
</protein>
<name>A0A160MD27_9BACI</name>
<evidence type="ECO:0000313" key="1">
    <source>
        <dbReference type="EMBL" id="AND40654.1"/>
    </source>
</evidence>